<evidence type="ECO:0000313" key="7">
    <source>
        <dbReference type="EMBL" id="KYP56592.1"/>
    </source>
</evidence>
<feature type="transmembrane region" description="Helical" evidence="6">
    <location>
        <begin position="138"/>
        <end position="161"/>
    </location>
</feature>
<feature type="transmembrane region" description="Helical" evidence="6">
    <location>
        <begin position="230"/>
        <end position="254"/>
    </location>
</feature>
<comment type="similarity">
    <text evidence="2">Belongs to the TMEM45 family.</text>
</comment>
<reference evidence="7 8" key="1">
    <citation type="journal article" date="2012" name="Nat. Biotechnol.">
        <title>Draft genome sequence of pigeonpea (Cajanus cajan), an orphan legume crop of resource-poor farmers.</title>
        <authorList>
            <person name="Varshney R.K."/>
            <person name="Chen W."/>
            <person name="Li Y."/>
            <person name="Bharti A.K."/>
            <person name="Saxena R.K."/>
            <person name="Schlueter J.A."/>
            <person name="Donoghue M.T."/>
            <person name="Azam S."/>
            <person name="Fan G."/>
            <person name="Whaley A.M."/>
            <person name="Farmer A.D."/>
            <person name="Sheridan J."/>
            <person name="Iwata A."/>
            <person name="Tuteja R."/>
            <person name="Penmetsa R.V."/>
            <person name="Wu W."/>
            <person name="Upadhyaya H.D."/>
            <person name="Yang S.P."/>
            <person name="Shah T."/>
            <person name="Saxena K.B."/>
            <person name="Michael T."/>
            <person name="McCombie W.R."/>
            <person name="Yang B."/>
            <person name="Zhang G."/>
            <person name="Yang H."/>
            <person name="Wang J."/>
            <person name="Spillane C."/>
            <person name="Cook D.R."/>
            <person name="May G.D."/>
            <person name="Xu X."/>
            <person name="Jackson S.A."/>
        </authorList>
    </citation>
    <scope>NUCLEOTIDE SEQUENCE [LARGE SCALE GENOMIC DNA]</scope>
    <source>
        <strain evidence="8">cv. Asha</strain>
    </source>
</reference>
<feature type="transmembrane region" description="Helical" evidence="6">
    <location>
        <begin position="84"/>
        <end position="103"/>
    </location>
</feature>
<dbReference type="Proteomes" id="UP000075243">
    <property type="component" value="Chromosome 11"/>
</dbReference>
<evidence type="ECO:0000313" key="8">
    <source>
        <dbReference type="Proteomes" id="UP000075243"/>
    </source>
</evidence>
<keyword evidence="8" id="KW-1185">Reference proteome</keyword>
<dbReference type="EMBL" id="CM003613">
    <property type="protein sequence ID" value="KYP56592.1"/>
    <property type="molecule type" value="Genomic_DNA"/>
</dbReference>
<dbReference type="InterPro" id="IPR006904">
    <property type="entry name" value="DUF716"/>
</dbReference>
<dbReference type="PANTHER" id="PTHR47830">
    <property type="entry name" value="OS11G0534100 PROTEIN"/>
    <property type="match status" value="1"/>
</dbReference>
<evidence type="ECO:0000256" key="1">
    <source>
        <dbReference type="ARBA" id="ARBA00004141"/>
    </source>
</evidence>
<feature type="transmembrane region" description="Helical" evidence="6">
    <location>
        <begin position="115"/>
        <end position="132"/>
    </location>
</feature>
<feature type="transmembrane region" description="Helical" evidence="6">
    <location>
        <begin position="51"/>
        <end position="72"/>
    </location>
</feature>
<dbReference type="OrthoDB" id="1842378at2759"/>
<evidence type="ECO:0000256" key="5">
    <source>
        <dbReference type="ARBA" id="ARBA00023136"/>
    </source>
</evidence>
<evidence type="ECO:0000256" key="6">
    <source>
        <dbReference type="SAM" id="Phobius"/>
    </source>
</evidence>
<evidence type="ECO:0000256" key="4">
    <source>
        <dbReference type="ARBA" id="ARBA00022989"/>
    </source>
</evidence>
<organism evidence="7 8">
    <name type="scientific">Cajanus cajan</name>
    <name type="common">Pigeon pea</name>
    <name type="synonym">Cajanus indicus</name>
    <dbReference type="NCBI Taxonomy" id="3821"/>
    <lineage>
        <taxon>Eukaryota</taxon>
        <taxon>Viridiplantae</taxon>
        <taxon>Streptophyta</taxon>
        <taxon>Embryophyta</taxon>
        <taxon>Tracheophyta</taxon>
        <taxon>Spermatophyta</taxon>
        <taxon>Magnoliopsida</taxon>
        <taxon>eudicotyledons</taxon>
        <taxon>Gunneridae</taxon>
        <taxon>Pentapetalae</taxon>
        <taxon>rosids</taxon>
        <taxon>fabids</taxon>
        <taxon>Fabales</taxon>
        <taxon>Fabaceae</taxon>
        <taxon>Papilionoideae</taxon>
        <taxon>50 kb inversion clade</taxon>
        <taxon>NPAAA clade</taxon>
        <taxon>indigoferoid/millettioid clade</taxon>
        <taxon>Phaseoleae</taxon>
        <taxon>Cajanus</taxon>
    </lineage>
</organism>
<dbReference type="STRING" id="3821.A0A151SPD1"/>
<gene>
    <name evidence="7" type="ORF">KK1_002836</name>
</gene>
<dbReference type="Pfam" id="PF04819">
    <property type="entry name" value="DUF716"/>
    <property type="match status" value="1"/>
</dbReference>
<dbReference type="OMA" id="FSGHPTY"/>
<dbReference type="PANTHER" id="PTHR47830:SF2">
    <property type="entry name" value="PROTEIN, PUTATIVE-RELATED"/>
    <property type="match status" value="1"/>
</dbReference>
<dbReference type="GO" id="GO:0016020">
    <property type="term" value="C:membrane"/>
    <property type="evidence" value="ECO:0007669"/>
    <property type="project" value="UniProtKB-SubCell"/>
</dbReference>
<feature type="transmembrane region" description="Helical" evidence="6">
    <location>
        <begin position="12"/>
        <end position="30"/>
    </location>
</feature>
<keyword evidence="4 6" id="KW-1133">Transmembrane helix</keyword>
<dbReference type="Gramene" id="C.cajan_02769.t">
    <property type="protein sequence ID" value="C.cajan_02769.t.cds1"/>
    <property type="gene ID" value="C.cajan_02769"/>
</dbReference>
<dbReference type="AlphaFoldDB" id="A0A151SPD1"/>
<feature type="transmembrane region" description="Helical" evidence="6">
    <location>
        <begin position="168"/>
        <end position="190"/>
    </location>
</feature>
<sequence length="289" mass="31818">MASLATHLSGFFLFVPVGLRRLLSSSSLYLHNPSHFRSKLWYFSDPKWKTLDLYALLIALPIFSFFEFFLFFSFSGPPTYKFSFFQQSLAVLAFWVLVILILVREHVGASLIDESFVFLFGGVVFLVEYSVMGKGVSGLAGAVYGLLGGLTLVCAGACIYLAFKPSAFFAEFLLSSGLVFKGTWLLQVGFSLYTDVFGLKGCGKITILGPQKESVDVRCDLDEDSLRGVALMWFLFTVHAIGVMVLVVGAFGMLGGNRSMRYGEARGSLLAEIESASSRIRGLPELEME</sequence>
<protein>
    <submittedName>
        <fullName evidence="7">Uncharacterized protein</fullName>
    </submittedName>
</protein>
<keyword evidence="5 6" id="KW-0472">Membrane</keyword>
<keyword evidence="3 6" id="KW-0812">Transmembrane</keyword>
<accession>A0A151SPD1</accession>
<evidence type="ECO:0000256" key="3">
    <source>
        <dbReference type="ARBA" id="ARBA00022692"/>
    </source>
</evidence>
<comment type="subcellular location">
    <subcellularLocation>
        <location evidence="1">Membrane</location>
        <topology evidence="1">Multi-pass membrane protein</topology>
    </subcellularLocation>
</comment>
<evidence type="ECO:0000256" key="2">
    <source>
        <dbReference type="ARBA" id="ARBA00006948"/>
    </source>
</evidence>
<proteinExistence type="inferred from homology"/>
<name>A0A151SPD1_CAJCA</name>